<dbReference type="Pfam" id="PF17261">
    <property type="entry name" value="DUF5327"/>
    <property type="match status" value="1"/>
</dbReference>
<feature type="region of interest" description="Disordered" evidence="1">
    <location>
        <begin position="49"/>
        <end position="112"/>
    </location>
</feature>
<proteinExistence type="predicted"/>
<feature type="compositionally biased region" description="Polar residues" evidence="1">
    <location>
        <begin position="60"/>
        <end position="70"/>
    </location>
</feature>
<evidence type="ECO:0008006" key="4">
    <source>
        <dbReference type="Google" id="ProtNLM"/>
    </source>
</evidence>
<dbReference type="AlphaFoldDB" id="A0A3E0IN39"/>
<organism evidence="2 3">
    <name type="scientific">Staphylococcus felis</name>
    <dbReference type="NCBI Taxonomy" id="46127"/>
    <lineage>
        <taxon>Bacteria</taxon>
        <taxon>Bacillati</taxon>
        <taxon>Bacillota</taxon>
        <taxon>Bacilli</taxon>
        <taxon>Bacillales</taxon>
        <taxon>Staphylococcaceae</taxon>
        <taxon>Staphylococcus</taxon>
    </lineage>
</organism>
<dbReference type="OrthoDB" id="2418541at2"/>
<dbReference type="InterPro" id="IPR035218">
    <property type="entry name" value="DUF5327"/>
</dbReference>
<feature type="compositionally biased region" description="Polar residues" evidence="1">
    <location>
        <begin position="84"/>
        <end position="97"/>
    </location>
</feature>
<accession>A0A3E0IN39</accession>
<dbReference type="Proteomes" id="UP000256562">
    <property type="component" value="Unassembled WGS sequence"/>
</dbReference>
<evidence type="ECO:0000256" key="1">
    <source>
        <dbReference type="SAM" id="MobiDB-lite"/>
    </source>
</evidence>
<protein>
    <recommendedName>
        <fullName evidence="4">YwdI family protein</fullName>
    </recommendedName>
</protein>
<gene>
    <name evidence="2" type="ORF">DOS83_09515</name>
</gene>
<name>A0A3E0IN39_9STAP</name>
<dbReference type="RefSeq" id="WP_116094806.1">
    <property type="nucleotide sequence ID" value="NZ_QKXN01000084.1"/>
</dbReference>
<sequence>MDKERLIQLLEEELVQVDAAKTDAAFDKHIYAIYKLTSLYSESERSLSQNTKVTEMPPSAMQNQAISKSKVTQEEIRRMGGKTPPSTNSAQSNNQRMVTDDEIGNGESIFDF</sequence>
<dbReference type="EMBL" id="QKXQ01000432">
    <property type="protein sequence ID" value="REH93031.1"/>
    <property type="molecule type" value="Genomic_DNA"/>
</dbReference>
<evidence type="ECO:0000313" key="2">
    <source>
        <dbReference type="EMBL" id="REH93031.1"/>
    </source>
</evidence>
<evidence type="ECO:0000313" key="3">
    <source>
        <dbReference type="Proteomes" id="UP000256562"/>
    </source>
</evidence>
<reference evidence="2 3" key="1">
    <citation type="journal article" date="2018" name="Vet. Microbiol.">
        <title>Characterisation of Staphylococcus felis isolated from cats using whole genome sequencing.</title>
        <authorList>
            <person name="Worthing K."/>
            <person name="Pang S."/>
            <person name="Trott D.J."/>
            <person name="Abraham S."/>
            <person name="Coombs G.W."/>
            <person name="Jordan D."/>
            <person name="McIntyre L."/>
            <person name="Davies M.R."/>
            <person name="Norris J."/>
        </authorList>
    </citation>
    <scope>NUCLEOTIDE SEQUENCE [LARGE SCALE GENOMIC DNA]</scope>
    <source>
        <strain evidence="2 3">F9</strain>
    </source>
</reference>
<comment type="caution">
    <text evidence="2">The sequence shown here is derived from an EMBL/GenBank/DDBJ whole genome shotgun (WGS) entry which is preliminary data.</text>
</comment>